<evidence type="ECO:0000256" key="4">
    <source>
        <dbReference type="SAM" id="Phobius"/>
    </source>
</evidence>
<evidence type="ECO:0000256" key="5">
    <source>
        <dbReference type="SAM" id="SignalP"/>
    </source>
</evidence>
<keyword evidence="4" id="KW-0812">Transmembrane</keyword>
<dbReference type="NCBIfam" id="TIGR00254">
    <property type="entry name" value="GGDEF"/>
    <property type="match status" value="1"/>
</dbReference>
<dbReference type="InterPro" id="IPR043128">
    <property type="entry name" value="Rev_trsase/Diguanyl_cyclase"/>
</dbReference>
<evidence type="ECO:0000259" key="6">
    <source>
        <dbReference type="PROSITE" id="PS50887"/>
    </source>
</evidence>
<dbReference type="Pfam" id="PF07695">
    <property type="entry name" value="7TMR-DISM_7TM"/>
    <property type="match status" value="1"/>
</dbReference>
<dbReference type="SUPFAM" id="SSF55073">
    <property type="entry name" value="Nucleotide cyclase"/>
    <property type="match status" value="1"/>
</dbReference>
<keyword evidence="7" id="KW-0548">Nucleotidyltransferase</keyword>
<evidence type="ECO:0000256" key="2">
    <source>
        <dbReference type="ARBA" id="ARBA00034247"/>
    </source>
</evidence>
<comment type="caution">
    <text evidence="7">The sequence shown here is derived from an EMBL/GenBank/DDBJ whole genome shotgun (WGS) entry which is preliminary data.</text>
</comment>
<gene>
    <name evidence="7" type="ORF">ACFOEW_01360</name>
</gene>
<feature type="domain" description="GGDEF" evidence="6">
    <location>
        <begin position="504"/>
        <end position="639"/>
    </location>
</feature>
<feature type="transmembrane region" description="Helical" evidence="4">
    <location>
        <begin position="297"/>
        <end position="316"/>
    </location>
</feature>
<keyword evidence="4" id="KW-0472">Membrane</keyword>
<dbReference type="InterPro" id="IPR011622">
    <property type="entry name" value="7TMR_DISM_rcpt_extracell_dom2"/>
</dbReference>
<proteinExistence type="predicted"/>
<dbReference type="PANTHER" id="PTHR45138">
    <property type="entry name" value="REGULATORY COMPONENTS OF SENSORY TRANSDUCTION SYSTEM"/>
    <property type="match status" value="1"/>
</dbReference>
<feature type="transmembrane region" description="Helical" evidence="4">
    <location>
        <begin position="346"/>
        <end position="366"/>
    </location>
</feature>
<evidence type="ECO:0000256" key="1">
    <source>
        <dbReference type="ARBA" id="ARBA00012528"/>
    </source>
</evidence>
<feature type="chain" id="PRO_5045101570" description="diguanylate cyclase" evidence="5">
    <location>
        <begin position="25"/>
        <end position="655"/>
    </location>
</feature>
<dbReference type="EMBL" id="JBHRSX010000005">
    <property type="protein sequence ID" value="MFC3200464.1"/>
    <property type="molecule type" value="Genomic_DNA"/>
</dbReference>
<dbReference type="GO" id="GO:0052621">
    <property type="term" value="F:diguanylate cyclase activity"/>
    <property type="evidence" value="ECO:0007669"/>
    <property type="project" value="UniProtKB-EC"/>
</dbReference>
<dbReference type="Pfam" id="PF07696">
    <property type="entry name" value="7TMR-DISMED2"/>
    <property type="match status" value="1"/>
</dbReference>
<dbReference type="PROSITE" id="PS50887">
    <property type="entry name" value="GGDEF"/>
    <property type="match status" value="1"/>
</dbReference>
<feature type="transmembrane region" description="Helical" evidence="4">
    <location>
        <begin position="196"/>
        <end position="219"/>
    </location>
</feature>
<dbReference type="PANTHER" id="PTHR45138:SF9">
    <property type="entry name" value="DIGUANYLATE CYCLASE DGCM-RELATED"/>
    <property type="match status" value="1"/>
</dbReference>
<dbReference type="Gene3D" id="2.60.40.2380">
    <property type="match status" value="1"/>
</dbReference>
<organism evidence="7 8">
    <name type="scientific">Alteromonas oceani</name>
    <dbReference type="NCBI Taxonomy" id="2071609"/>
    <lineage>
        <taxon>Bacteria</taxon>
        <taxon>Pseudomonadati</taxon>
        <taxon>Pseudomonadota</taxon>
        <taxon>Gammaproteobacteria</taxon>
        <taxon>Alteromonadales</taxon>
        <taxon>Alteromonadaceae</taxon>
        <taxon>Alteromonas/Salinimonas group</taxon>
        <taxon>Alteromonas</taxon>
    </lineage>
</organism>
<comment type="catalytic activity">
    <reaction evidence="2">
        <text>2 GTP = 3',3'-c-di-GMP + 2 diphosphate</text>
        <dbReference type="Rhea" id="RHEA:24898"/>
        <dbReference type="ChEBI" id="CHEBI:33019"/>
        <dbReference type="ChEBI" id="CHEBI:37565"/>
        <dbReference type="ChEBI" id="CHEBI:58805"/>
        <dbReference type="EC" id="2.7.7.65"/>
    </reaction>
</comment>
<accession>A0ABV7JQU8</accession>
<feature type="coiled-coil region" evidence="3">
    <location>
        <begin position="442"/>
        <end position="476"/>
    </location>
</feature>
<dbReference type="RefSeq" id="WP_164464778.1">
    <property type="nucleotide sequence ID" value="NZ_JBHRSX010000005.1"/>
</dbReference>
<dbReference type="InterPro" id="IPR011623">
    <property type="entry name" value="7TMR_DISM_rcpt_extracell_dom1"/>
</dbReference>
<dbReference type="CDD" id="cd01949">
    <property type="entry name" value="GGDEF"/>
    <property type="match status" value="1"/>
</dbReference>
<keyword evidence="8" id="KW-1185">Reference proteome</keyword>
<keyword evidence="5" id="KW-0732">Signal</keyword>
<sequence length="655" mass="73731">MAFSRALLSIVLFCLMLFSGALPASQNATAQPGIINTLPGGETHGHLNQGMYYFEAFSKVSFNQIQQLPDSQWQFHPNSSLFLGTSQSYTWIKIPLQSVPGAPTEWIMTLDWPLVKSIDWYHYRQSTQTLISSGQFNDWQMPPDGPDEFPFAIPLALDSDSTTLLYLRILPSEKALLPITLWPAESFSDHQLQRNWYLGLFYGVLFAMFGYNLSLFIFLRHKAFAAYCFYVATMAGYTLIMNGAGIAWLWSDYPALLEYAYRILVPLGFFAALMFIRQFLQLKHRGLFLNRSSQIAGYLWLTMIILAPVISTSILIPLIDAFGLINCLFAISVSGYLWFKGDRSAKYLTLSWSVLVVSTVILLLGLNDVIPYVIELHYLQNIGVTIEVLLLSMALAERFNRERKMRSEAQDIALQMSTEAAKAKESEMAAQQRLLGIERRVKEELSLKVNEQTRELKVAMQKLQIMNKELERLSLTDPLTGLANRRYFDKRFNEEIQRAKRNQSLIGLLMLDIDHFKQINDSLGHQAGDHVIQSLSALIQRVSGRASDLPARVGGEEFCLLVCNETAGHIASLAESIRTSAEAGVVKYRDEQIRYTISIGAYCVIPTPDTDPAMILKEADDALYQAKHNGRNQVVIKTHKSGEATDSPSASDTTP</sequence>
<feature type="signal peptide" evidence="5">
    <location>
        <begin position="1"/>
        <end position="24"/>
    </location>
</feature>
<dbReference type="InterPro" id="IPR000160">
    <property type="entry name" value="GGDEF_dom"/>
</dbReference>
<dbReference type="EC" id="2.7.7.65" evidence="1"/>
<evidence type="ECO:0000313" key="8">
    <source>
        <dbReference type="Proteomes" id="UP001595477"/>
    </source>
</evidence>
<evidence type="ECO:0000256" key="3">
    <source>
        <dbReference type="SAM" id="Coils"/>
    </source>
</evidence>
<reference evidence="8" key="1">
    <citation type="journal article" date="2019" name="Int. J. Syst. Evol. Microbiol.">
        <title>The Global Catalogue of Microorganisms (GCM) 10K type strain sequencing project: providing services to taxonomists for standard genome sequencing and annotation.</title>
        <authorList>
            <consortium name="The Broad Institute Genomics Platform"/>
            <consortium name="The Broad Institute Genome Sequencing Center for Infectious Disease"/>
            <person name="Wu L."/>
            <person name="Ma J."/>
        </authorList>
    </citation>
    <scope>NUCLEOTIDE SEQUENCE [LARGE SCALE GENOMIC DNA]</scope>
    <source>
        <strain evidence="8">KCTC 52449</strain>
    </source>
</reference>
<evidence type="ECO:0000313" key="7">
    <source>
        <dbReference type="EMBL" id="MFC3200464.1"/>
    </source>
</evidence>
<feature type="transmembrane region" description="Helical" evidence="4">
    <location>
        <begin position="322"/>
        <end position="339"/>
    </location>
</feature>
<dbReference type="Gene3D" id="3.30.70.270">
    <property type="match status" value="1"/>
</dbReference>
<dbReference type="SMART" id="SM00267">
    <property type="entry name" value="GGDEF"/>
    <property type="match status" value="1"/>
</dbReference>
<feature type="transmembrane region" description="Helical" evidence="4">
    <location>
        <begin position="226"/>
        <end position="250"/>
    </location>
</feature>
<dbReference type="Pfam" id="PF00990">
    <property type="entry name" value="GGDEF"/>
    <property type="match status" value="1"/>
</dbReference>
<feature type="transmembrane region" description="Helical" evidence="4">
    <location>
        <begin position="256"/>
        <end position="276"/>
    </location>
</feature>
<keyword evidence="7" id="KW-0808">Transferase</keyword>
<protein>
    <recommendedName>
        <fullName evidence="1">diguanylate cyclase</fullName>
        <ecNumber evidence="1">2.7.7.65</ecNumber>
    </recommendedName>
</protein>
<dbReference type="Proteomes" id="UP001595477">
    <property type="component" value="Unassembled WGS sequence"/>
</dbReference>
<name>A0ABV7JQU8_9ALTE</name>
<dbReference type="InterPro" id="IPR029787">
    <property type="entry name" value="Nucleotide_cyclase"/>
</dbReference>
<keyword evidence="3" id="KW-0175">Coiled coil</keyword>
<dbReference type="InterPro" id="IPR050469">
    <property type="entry name" value="Diguanylate_Cyclase"/>
</dbReference>
<keyword evidence="4" id="KW-1133">Transmembrane helix</keyword>